<evidence type="ECO:0000313" key="1">
    <source>
        <dbReference type="EMBL" id="ARW58904.1"/>
    </source>
</evidence>
<protein>
    <submittedName>
        <fullName evidence="1">Uncharacterized protein</fullName>
    </submittedName>
</protein>
<sequence length="108" mass="12048">MSSSTEITFSFSSLTSLEVVTGSSAVADYMGVAANQKKTFSNKEALDLMQNSNIISALSRFDQAIVNLLIDQQESHEEQRKHYVELARGIDRPEDVHAGVYLTIRHCR</sequence>
<dbReference type="EMBL" id="KY984068">
    <property type="protein sequence ID" value="ARW58904.1"/>
    <property type="molecule type" value="Genomic_DNA"/>
</dbReference>
<dbReference type="Proteomes" id="UP000240568">
    <property type="component" value="Segment"/>
</dbReference>
<accession>A0A2H4IBJ9</accession>
<organism evidence="1 2">
    <name type="scientific">Erwinia phage vB_EamM_Y3</name>
    <dbReference type="NCBI Taxonomy" id="1983553"/>
    <lineage>
        <taxon>Viruses</taxon>
        <taxon>Duplodnaviria</taxon>
        <taxon>Heunggongvirae</taxon>
        <taxon>Uroviricota</taxon>
        <taxon>Caudoviricetes</taxon>
        <taxon>Sasquatchvirus</taxon>
        <taxon>Sasquatchvirus Y3</taxon>
    </lineage>
</organism>
<gene>
    <name evidence="1" type="ORF">Y3_264</name>
</gene>
<reference evidence="1 2" key="1">
    <citation type="submission" date="2017-04" db="EMBL/GenBank/DDBJ databases">
        <authorList>
            <person name="Afonso C.L."/>
            <person name="Miller P.J."/>
            <person name="Scott M.A."/>
            <person name="Spackman E."/>
            <person name="Goraichik I."/>
            <person name="Dimitrov K.M."/>
            <person name="Suarez D.L."/>
            <person name="Swayne D.E."/>
        </authorList>
    </citation>
    <scope>NUCLEOTIDE SEQUENCE [LARGE SCALE GENOMIC DNA]</scope>
</reference>
<evidence type="ECO:0000313" key="2">
    <source>
        <dbReference type="Proteomes" id="UP000240568"/>
    </source>
</evidence>
<keyword evidence="2" id="KW-1185">Reference proteome</keyword>
<name>A0A2H4IBJ9_9CAUD</name>
<proteinExistence type="predicted"/>